<accession>A0A016VT20</accession>
<feature type="compositionally biased region" description="Basic and acidic residues" evidence="1">
    <location>
        <begin position="20"/>
        <end position="29"/>
    </location>
</feature>
<protein>
    <submittedName>
        <fullName evidence="2">Uncharacterized protein</fullName>
    </submittedName>
</protein>
<evidence type="ECO:0000313" key="2">
    <source>
        <dbReference type="EMBL" id="EYC29913.1"/>
    </source>
</evidence>
<feature type="region of interest" description="Disordered" evidence="1">
    <location>
        <begin position="1"/>
        <end position="50"/>
    </location>
</feature>
<evidence type="ECO:0000256" key="1">
    <source>
        <dbReference type="SAM" id="MobiDB-lite"/>
    </source>
</evidence>
<gene>
    <name evidence="2" type="primary">Acey_s0005.g2329</name>
    <name evidence="2" type="ORF">Y032_0005g2329</name>
</gene>
<organism evidence="2 3">
    <name type="scientific">Ancylostoma ceylanicum</name>
    <dbReference type="NCBI Taxonomy" id="53326"/>
    <lineage>
        <taxon>Eukaryota</taxon>
        <taxon>Metazoa</taxon>
        <taxon>Ecdysozoa</taxon>
        <taxon>Nematoda</taxon>
        <taxon>Chromadorea</taxon>
        <taxon>Rhabditida</taxon>
        <taxon>Rhabditina</taxon>
        <taxon>Rhabditomorpha</taxon>
        <taxon>Strongyloidea</taxon>
        <taxon>Ancylostomatidae</taxon>
        <taxon>Ancylostomatinae</taxon>
        <taxon>Ancylostoma</taxon>
    </lineage>
</organism>
<dbReference type="AlphaFoldDB" id="A0A016VT20"/>
<dbReference type="EMBL" id="JARK01001341">
    <property type="protein sequence ID" value="EYC29913.1"/>
    <property type="molecule type" value="Genomic_DNA"/>
</dbReference>
<sequence length="104" mass="11262">MSREGVARSRPPPPAGGGLRDMRGGSEARHRTRRFAGARVGQKPGGGTRRAANALQWSSGWQLRGDQRKKLVACVACATFVRFQDLVTSSAHRSSPNRTVSTLF</sequence>
<dbReference type="Proteomes" id="UP000024635">
    <property type="component" value="Unassembled WGS sequence"/>
</dbReference>
<comment type="caution">
    <text evidence="2">The sequence shown here is derived from an EMBL/GenBank/DDBJ whole genome shotgun (WGS) entry which is preliminary data.</text>
</comment>
<proteinExistence type="predicted"/>
<reference evidence="3" key="1">
    <citation type="journal article" date="2015" name="Nat. Genet.">
        <title>The genome and transcriptome of the zoonotic hookworm Ancylostoma ceylanicum identify infection-specific gene families.</title>
        <authorList>
            <person name="Schwarz E.M."/>
            <person name="Hu Y."/>
            <person name="Antoshechkin I."/>
            <person name="Miller M.M."/>
            <person name="Sternberg P.W."/>
            <person name="Aroian R.V."/>
        </authorList>
    </citation>
    <scope>NUCLEOTIDE SEQUENCE</scope>
    <source>
        <strain evidence="3">HY135</strain>
    </source>
</reference>
<keyword evidence="3" id="KW-1185">Reference proteome</keyword>
<evidence type="ECO:0000313" key="3">
    <source>
        <dbReference type="Proteomes" id="UP000024635"/>
    </source>
</evidence>
<name>A0A016VT20_9BILA</name>